<evidence type="ECO:0000313" key="10">
    <source>
        <dbReference type="Proteomes" id="UP000681414"/>
    </source>
</evidence>
<keyword evidence="3 4" id="KW-0413">Isomerase</keyword>
<dbReference type="AlphaFoldDB" id="A0A942TJG5"/>
<evidence type="ECO:0000259" key="8">
    <source>
        <dbReference type="Pfam" id="PF01416"/>
    </source>
</evidence>
<sequence length="245" mass="27159">MKRYKGIVAYDGSGFSGYQIQPNGRTVQEELEKALGKMHKGAEVSIVASGRTDAGVHAKGQVIHFDSTLQLPSERWVKALNGLLPGDISLMQVDSVSSDFHARFDASGKTYKYVVYTGSVRDPFKRHYAAHHPYKLDIEKVKKASECLIGTHDYTSFCSAKTDMDNKVRTVSKISIEQKDDEIVFTFTGNGFLYNMVRIMVGTMLDVGTGKIEVESIPAILAGRDRTLAGKTAPAEGLYLWEVYY</sequence>
<organism evidence="9 10">
    <name type="scientific">Lederbergia citri</name>
    <dbReference type="NCBI Taxonomy" id="2833580"/>
    <lineage>
        <taxon>Bacteria</taxon>
        <taxon>Bacillati</taxon>
        <taxon>Bacillota</taxon>
        <taxon>Bacilli</taxon>
        <taxon>Bacillales</taxon>
        <taxon>Bacillaceae</taxon>
        <taxon>Lederbergia</taxon>
    </lineage>
</organism>
<dbReference type="GO" id="GO:0160147">
    <property type="term" value="F:tRNA pseudouridine(38-40) synthase activity"/>
    <property type="evidence" value="ECO:0007669"/>
    <property type="project" value="UniProtKB-EC"/>
</dbReference>
<feature type="active site" description="Nucleophile" evidence="4 5">
    <location>
        <position position="53"/>
    </location>
</feature>
<evidence type="ECO:0000313" key="9">
    <source>
        <dbReference type="EMBL" id="MBS4197896.1"/>
    </source>
</evidence>
<comment type="function">
    <text evidence="4">Formation of pseudouridine at positions 38, 39 and 40 in the anticodon stem and loop of transfer RNAs.</text>
</comment>
<feature type="domain" description="Pseudouridine synthase I TruA alpha/beta" evidence="8">
    <location>
        <begin position="145"/>
        <end position="245"/>
    </location>
</feature>
<dbReference type="PANTHER" id="PTHR11142">
    <property type="entry name" value="PSEUDOURIDYLATE SYNTHASE"/>
    <property type="match status" value="1"/>
</dbReference>
<reference evidence="9 10" key="1">
    <citation type="submission" date="2021-05" db="EMBL/GenBank/DDBJ databases">
        <title>Novel Bacillus species.</title>
        <authorList>
            <person name="Liu G."/>
        </authorList>
    </citation>
    <scope>NUCLEOTIDE SEQUENCE [LARGE SCALE GENOMIC DNA]</scope>
    <source>
        <strain evidence="10">FJAT-49780</strain>
    </source>
</reference>
<dbReference type="EC" id="5.4.99.12" evidence="4"/>
<comment type="caution">
    <text evidence="9">The sequence shown here is derived from an EMBL/GenBank/DDBJ whole genome shotgun (WGS) entry which is preliminary data.</text>
</comment>
<comment type="catalytic activity">
    <reaction evidence="4 7">
        <text>uridine(38/39/40) in tRNA = pseudouridine(38/39/40) in tRNA</text>
        <dbReference type="Rhea" id="RHEA:22376"/>
        <dbReference type="Rhea" id="RHEA-COMP:10085"/>
        <dbReference type="Rhea" id="RHEA-COMP:10087"/>
        <dbReference type="ChEBI" id="CHEBI:65314"/>
        <dbReference type="ChEBI" id="CHEBI:65315"/>
        <dbReference type="EC" id="5.4.99.12"/>
    </reaction>
</comment>
<evidence type="ECO:0000256" key="3">
    <source>
        <dbReference type="ARBA" id="ARBA00023235"/>
    </source>
</evidence>
<evidence type="ECO:0000256" key="4">
    <source>
        <dbReference type="HAMAP-Rule" id="MF_00171"/>
    </source>
</evidence>
<keyword evidence="10" id="KW-1185">Reference proteome</keyword>
<comment type="caution">
    <text evidence="4">Lacks conserved residue(s) required for the propagation of feature annotation.</text>
</comment>
<dbReference type="RefSeq" id="WP_213127128.1">
    <property type="nucleotide sequence ID" value="NZ_JAGYPG010000006.1"/>
</dbReference>
<dbReference type="InterPro" id="IPR020094">
    <property type="entry name" value="TruA/RsuA/RluB/E/F_N"/>
</dbReference>
<evidence type="ECO:0000256" key="2">
    <source>
        <dbReference type="ARBA" id="ARBA00022694"/>
    </source>
</evidence>
<dbReference type="Pfam" id="PF01416">
    <property type="entry name" value="PseudoU_synth_1"/>
    <property type="match status" value="2"/>
</dbReference>
<name>A0A942TJG5_9BACI</name>
<dbReference type="FunFam" id="3.30.70.580:FF:000001">
    <property type="entry name" value="tRNA pseudouridine synthase A"/>
    <property type="match status" value="1"/>
</dbReference>
<comment type="subunit">
    <text evidence="4">Homodimer.</text>
</comment>
<dbReference type="HAMAP" id="MF_00171">
    <property type="entry name" value="TruA"/>
    <property type="match status" value="1"/>
</dbReference>
<dbReference type="Gene3D" id="3.30.70.660">
    <property type="entry name" value="Pseudouridine synthase I, catalytic domain, C-terminal subdomain"/>
    <property type="match status" value="1"/>
</dbReference>
<feature type="domain" description="Pseudouridine synthase I TruA alpha/beta" evidence="8">
    <location>
        <begin position="8"/>
        <end position="105"/>
    </location>
</feature>
<dbReference type="Gene3D" id="3.30.70.580">
    <property type="entry name" value="Pseudouridine synthase I, catalytic domain, N-terminal subdomain"/>
    <property type="match status" value="1"/>
</dbReference>
<dbReference type="CDD" id="cd02570">
    <property type="entry name" value="PseudoU_synth_EcTruA"/>
    <property type="match status" value="1"/>
</dbReference>
<gene>
    <name evidence="4 9" type="primary">truA</name>
    <name evidence="9" type="ORF">KHA97_22925</name>
</gene>
<dbReference type="SUPFAM" id="SSF55120">
    <property type="entry name" value="Pseudouridine synthase"/>
    <property type="match status" value="1"/>
</dbReference>
<evidence type="ECO:0000256" key="6">
    <source>
        <dbReference type="PIRSR" id="PIRSR001430-2"/>
    </source>
</evidence>
<proteinExistence type="inferred from homology"/>
<feature type="binding site" evidence="4 6">
    <location>
        <position position="111"/>
    </location>
    <ligand>
        <name>substrate</name>
    </ligand>
</feature>
<dbReference type="GO" id="GO:0031119">
    <property type="term" value="P:tRNA pseudouridine synthesis"/>
    <property type="evidence" value="ECO:0007669"/>
    <property type="project" value="UniProtKB-UniRule"/>
</dbReference>
<protein>
    <recommendedName>
        <fullName evidence="4">tRNA pseudouridine synthase A</fullName>
        <ecNumber evidence="4">5.4.99.12</ecNumber>
    </recommendedName>
    <alternativeName>
        <fullName evidence="4">tRNA pseudouridine(38-40) synthase</fullName>
    </alternativeName>
    <alternativeName>
        <fullName evidence="4">tRNA pseudouridylate synthase I</fullName>
    </alternativeName>
    <alternativeName>
        <fullName evidence="4">tRNA-uridine isomerase I</fullName>
    </alternativeName>
</protein>
<dbReference type="InterPro" id="IPR020097">
    <property type="entry name" value="PsdUridine_synth_TruA_a/b_dom"/>
</dbReference>
<dbReference type="EMBL" id="JAGYPG010000006">
    <property type="protein sequence ID" value="MBS4197896.1"/>
    <property type="molecule type" value="Genomic_DNA"/>
</dbReference>
<evidence type="ECO:0000256" key="7">
    <source>
        <dbReference type="RuleBase" id="RU003792"/>
    </source>
</evidence>
<keyword evidence="2 4" id="KW-0819">tRNA processing</keyword>
<dbReference type="GO" id="GO:0003723">
    <property type="term" value="F:RNA binding"/>
    <property type="evidence" value="ECO:0007669"/>
    <property type="project" value="InterPro"/>
</dbReference>
<evidence type="ECO:0000256" key="5">
    <source>
        <dbReference type="PIRSR" id="PIRSR001430-1"/>
    </source>
</evidence>
<dbReference type="InterPro" id="IPR020103">
    <property type="entry name" value="PsdUridine_synth_cat_dom_sf"/>
</dbReference>
<dbReference type="PANTHER" id="PTHR11142:SF0">
    <property type="entry name" value="TRNA PSEUDOURIDINE SYNTHASE-LIKE 1"/>
    <property type="match status" value="1"/>
</dbReference>
<accession>A0A942TJG5</accession>
<dbReference type="NCBIfam" id="TIGR00071">
    <property type="entry name" value="hisT_truA"/>
    <property type="match status" value="1"/>
</dbReference>
<comment type="similarity">
    <text evidence="1 4 7">Belongs to the tRNA pseudouridine synthase TruA family.</text>
</comment>
<evidence type="ECO:0000256" key="1">
    <source>
        <dbReference type="ARBA" id="ARBA00009375"/>
    </source>
</evidence>
<dbReference type="InterPro" id="IPR020095">
    <property type="entry name" value="PsdUridine_synth_TruA_C"/>
</dbReference>
<dbReference type="InterPro" id="IPR001406">
    <property type="entry name" value="PsdUridine_synth_TruA"/>
</dbReference>
<dbReference type="Proteomes" id="UP000681414">
    <property type="component" value="Unassembled WGS sequence"/>
</dbReference>
<dbReference type="PIRSF" id="PIRSF001430">
    <property type="entry name" value="tRNA_psdUrid_synth"/>
    <property type="match status" value="1"/>
</dbReference>